<evidence type="ECO:0000256" key="3">
    <source>
        <dbReference type="SAM" id="MobiDB-lite"/>
    </source>
</evidence>
<gene>
    <name evidence="6" type="ORF">BCR33DRAFT_716283</name>
</gene>
<feature type="region of interest" description="Disordered" evidence="3">
    <location>
        <begin position="329"/>
        <end position="404"/>
    </location>
</feature>
<keyword evidence="4" id="KW-0812">Transmembrane</keyword>
<protein>
    <recommendedName>
        <fullName evidence="5">SH3 domain-containing protein</fullName>
    </recommendedName>
</protein>
<feature type="compositionally biased region" description="Acidic residues" evidence="3">
    <location>
        <begin position="333"/>
        <end position="342"/>
    </location>
</feature>
<evidence type="ECO:0000256" key="2">
    <source>
        <dbReference type="PROSITE-ProRule" id="PRU00192"/>
    </source>
</evidence>
<feature type="compositionally biased region" description="Basic and acidic residues" evidence="3">
    <location>
        <begin position="343"/>
        <end position="353"/>
    </location>
</feature>
<dbReference type="Gene3D" id="2.30.30.40">
    <property type="entry name" value="SH3 Domains"/>
    <property type="match status" value="1"/>
</dbReference>
<feature type="domain" description="SH3" evidence="5">
    <location>
        <begin position="259"/>
        <end position="320"/>
    </location>
</feature>
<dbReference type="SUPFAM" id="SSF50044">
    <property type="entry name" value="SH3-domain"/>
    <property type="match status" value="1"/>
</dbReference>
<keyword evidence="4" id="KW-0472">Membrane</keyword>
<feature type="compositionally biased region" description="Polar residues" evidence="3">
    <location>
        <begin position="106"/>
        <end position="121"/>
    </location>
</feature>
<dbReference type="EMBL" id="MCGO01000019">
    <property type="protein sequence ID" value="ORY45641.1"/>
    <property type="molecule type" value="Genomic_DNA"/>
</dbReference>
<organism evidence="6 7">
    <name type="scientific">Rhizoclosmatium globosum</name>
    <dbReference type="NCBI Taxonomy" id="329046"/>
    <lineage>
        <taxon>Eukaryota</taxon>
        <taxon>Fungi</taxon>
        <taxon>Fungi incertae sedis</taxon>
        <taxon>Chytridiomycota</taxon>
        <taxon>Chytridiomycota incertae sedis</taxon>
        <taxon>Chytridiomycetes</taxon>
        <taxon>Chytridiales</taxon>
        <taxon>Chytriomycetaceae</taxon>
        <taxon>Rhizoclosmatium</taxon>
    </lineage>
</organism>
<sequence length="421" mass="44837">MFIPRGITIDHQDHTSSNESTYFLNNVPLPAIVGAACGVALIVVAGFIAYQRRRSGQQQLAQLSPLDAPLSLPPLKKQSSPKQENASFHTDPIAEMTAVGIHLPTRMNSEPLASTSPTTGRKSNKPKIISSTTPRSPFKKLSIFSNTSTDDLPLKAVIIPRRTMSISGENPGGPDARRRSHLLSNAIAAAKESAAIASRGGKLPSFSSSSSSSTSATVNAVLAAHHNNTLPDLPETVPASIRDSVVSDASSLSIESITPDETRYEVVDPWIPQRFDEIELFPGDFVVVYQVFGDGWCDGKVEGTEETGAFPLACLKGVDGEGVGAGWGVGGFVEEEEEEEEEGERRKEGRDVDVESLAGSGVRQSLVSQISTKSSVRSGSSSASDSAASSAATTLSVKTETKHRYSGLLRNIDKYVEEEPK</sequence>
<feature type="transmembrane region" description="Helical" evidence="4">
    <location>
        <begin position="29"/>
        <end position="50"/>
    </location>
</feature>
<comment type="caution">
    <text evidence="6">The sequence shown here is derived from an EMBL/GenBank/DDBJ whole genome shotgun (WGS) entry which is preliminary data.</text>
</comment>
<feature type="compositionally biased region" description="Low complexity" evidence="3">
    <location>
        <begin position="371"/>
        <end position="396"/>
    </location>
</feature>
<evidence type="ECO:0000313" key="6">
    <source>
        <dbReference type="EMBL" id="ORY45641.1"/>
    </source>
</evidence>
<evidence type="ECO:0000256" key="1">
    <source>
        <dbReference type="ARBA" id="ARBA00022443"/>
    </source>
</evidence>
<dbReference type="Proteomes" id="UP000193642">
    <property type="component" value="Unassembled WGS sequence"/>
</dbReference>
<evidence type="ECO:0000313" key="7">
    <source>
        <dbReference type="Proteomes" id="UP000193642"/>
    </source>
</evidence>
<reference evidence="6 7" key="1">
    <citation type="submission" date="2016-07" db="EMBL/GenBank/DDBJ databases">
        <title>Pervasive Adenine N6-methylation of Active Genes in Fungi.</title>
        <authorList>
            <consortium name="DOE Joint Genome Institute"/>
            <person name="Mondo S.J."/>
            <person name="Dannebaum R.O."/>
            <person name="Kuo R.C."/>
            <person name="Labutti K."/>
            <person name="Haridas S."/>
            <person name="Kuo A."/>
            <person name="Salamov A."/>
            <person name="Ahrendt S.R."/>
            <person name="Lipzen A."/>
            <person name="Sullivan W."/>
            <person name="Andreopoulos W.B."/>
            <person name="Clum A."/>
            <person name="Lindquist E."/>
            <person name="Daum C."/>
            <person name="Ramamoorthy G.K."/>
            <person name="Gryganskyi A."/>
            <person name="Culley D."/>
            <person name="Magnuson J.K."/>
            <person name="James T.Y."/>
            <person name="O'Malley M.A."/>
            <person name="Stajich J.E."/>
            <person name="Spatafora J.W."/>
            <person name="Visel A."/>
            <person name="Grigoriev I.V."/>
        </authorList>
    </citation>
    <scope>NUCLEOTIDE SEQUENCE [LARGE SCALE GENOMIC DNA]</scope>
    <source>
        <strain evidence="6 7">JEL800</strain>
    </source>
</reference>
<dbReference type="InterPro" id="IPR036028">
    <property type="entry name" value="SH3-like_dom_sf"/>
</dbReference>
<keyword evidence="1 2" id="KW-0728">SH3 domain</keyword>
<keyword evidence="7" id="KW-1185">Reference proteome</keyword>
<dbReference type="InterPro" id="IPR001452">
    <property type="entry name" value="SH3_domain"/>
</dbReference>
<dbReference type="STRING" id="329046.A0A1Y2CF08"/>
<dbReference type="PROSITE" id="PS50002">
    <property type="entry name" value="SH3"/>
    <property type="match status" value="1"/>
</dbReference>
<dbReference type="AlphaFoldDB" id="A0A1Y2CF08"/>
<feature type="region of interest" description="Disordered" evidence="3">
    <location>
        <begin position="104"/>
        <end position="134"/>
    </location>
</feature>
<accession>A0A1Y2CF08</accession>
<proteinExistence type="predicted"/>
<evidence type="ECO:0000259" key="5">
    <source>
        <dbReference type="PROSITE" id="PS50002"/>
    </source>
</evidence>
<keyword evidence="4" id="KW-1133">Transmembrane helix</keyword>
<dbReference type="OrthoDB" id="5340910at2759"/>
<name>A0A1Y2CF08_9FUNG</name>
<evidence type="ECO:0000256" key="4">
    <source>
        <dbReference type="SAM" id="Phobius"/>
    </source>
</evidence>